<protein>
    <submittedName>
        <fullName evidence="1">Uncharacterized protein</fullName>
    </submittedName>
</protein>
<reference evidence="1 2" key="1">
    <citation type="submission" date="2019-02" db="EMBL/GenBank/DDBJ databases">
        <title>Genome sequencing of the rare red list fungi Antrodiella citrinella (Flaviporus citrinellus).</title>
        <authorList>
            <person name="Buettner E."/>
            <person name="Kellner H."/>
        </authorList>
    </citation>
    <scope>NUCLEOTIDE SEQUENCE [LARGE SCALE GENOMIC DNA]</scope>
    <source>
        <strain evidence="1 2">DSM 108506</strain>
    </source>
</reference>
<organism evidence="1 2">
    <name type="scientific">Antrodiella citrinella</name>
    <dbReference type="NCBI Taxonomy" id="2447956"/>
    <lineage>
        <taxon>Eukaryota</taxon>
        <taxon>Fungi</taxon>
        <taxon>Dikarya</taxon>
        <taxon>Basidiomycota</taxon>
        <taxon>Agaricomycotina</taxon>
        <taxon>Agaricomycetes</taxon>
        <taxon>Polyporales</taxon>
        <taxon>Steccherinaceae</taxon>
        <taxon>Antrodiella</taxon>
    </lineage>
</organism>
<dbReference type="EMBL" id="SGPM01000026">
    <property type="protein sequence ID" value="THH32249.1"/>
    <property type="molecule type" value="Genomic_DNA"/>
</dbReference>
<dbReference type="Proteomes" id="UP000308730">
    <property type="component" value="Unassembled WGS sequence"/>
</dbReference>
<dbReference type="AlphaFoldDB" id="A0A4S4N079"/>
<name>A0A4S4N079_9APHY</name>
<keyword evidence="2" id="KW-1185">Reference proteome</keyword>
<comment type="caution">
    <text evidence="1">The sequence shown here is derived from an EMBL/GenBank/DDBJ whole genome shotgun (WGS) entry which is preliminary data.</text>
</comment>
<proteinExistence type="predicted"/>
<gene>
    <name evidence="1" type="ORF">EUX98_g1950</name>
</gene>
<accession>A0A4S4N079</accession>
<evidence type="ECO:0000313" key="2">
    <source>
        <dbReference type="Proteomes" id="UP000308730"/>
    </source>
</evidence>
<sequence length="64" mass="7155">MGMDMGTSMSGDTHAAIVAHLEARIEKLEAALALEKKKREVLAAGHQAEFRRLYHMFRVTMLGQ</sequence>
<evidence type="ECO:0000313" key="1">
    <source>
        <dbReference type="EMBL" id="THH32249.1"/>
    </source>
</evidence>